<dbReference type="InterPro" id="IPR045380">
    <property type="entry name" value="LD_TPept_scaffold_dom"/>
</dbReference>
<name>A0A9J9QDC9_ACIET</name>
<dbReference type="SUPFAM" id="SSF141523">
    <property type="entry name" value="L,D-transpeptidase catalytic domain-like"/>
    <property type="match status" value="1"/>
</dbReference>
<dbReference type="AlphaFoldDB" id="A0A9J9QDC9"/>
<dbReference type="GO" id="GO:0004180">
    <property type="term" value="F:carboxypeptidase activity"/>
    <property type="evidence" value="ECO:0007669"/>
    <property type="project" value="UniProtKB-ARBA"/>
</dbReference>
<dbReference type="GO" id="GO:0009252">
    <property type="term" value="P:peptidoglycan biosynthetic process"/>
    <property type="evidence" value="ECO:0007669"/>
    <property type="project" value="UniProtKB-KW"/>
</dbReference>
<evidence type="ECO:0000256" key="1">
    <source>
        <dbReference type="ARBA" id="ARBA00004752"/>
    </source>
</evidence>
<keyword evidence="11" id="KW-1185">Reference proteome</keyword>
<dbReference type="InterPro" id="IPR002477">
    <property type="entry name" value="Peptidoglycan-bd-like"/>
</dbReference>
<proteinExistence type="inferred from homology"/>
<dbReference type="GO" id="GO:0016740">
    <property type="term" value="F:transferase activity"/>
    <property type="evidence" value="ECO:0007669"/>
    <property type="project" value="UniProtKB-KW"/>
</dbReference>
<dbReference type="KEGG" id="dia:Dtpsy_0166"/>
<dbReference type="InterPro" id="IPR038063">
    <property type="entry name" value="Transpep_catalytic_dom"/>
</dbReference>
<dbReference type="Gene3D" id="2.40.440.10">
    <property type="entry name" value="L,D-transpeptidase catalytic domain-like"/>
    <property type="match status" value="1"/>
</dbReference>
<dbReference type="Pfam" id="PF03734">
    <property type="entry name" value="YkuD"/>
    <property type="match status" value="1"/>
</dbReference>
<feature type="active site" description="Proton donor/acceptor" evidence="7">
    <location>
        <position position="415"/>
    </location>
</feature>
<keyword evidence="4 7" id="KW-0133">Cell shape</keyword>
<dbReference type="PANTHER" id="PTHR41533:SF2">
    <property type="entry name" value="BLR7131 PROTEIN"/>
    <property type="match status" value="1"/>
</dbReference>
<accession>A0A9J9QDC9</accession>
<dbReference type="GO" id="GO:0071555">
    <property type="term" value="P:cell wall organization"/>
    <property type="evidence" value="ECO:0007669"/>
    <property type="project" value="UniProtKB-UniRule"/>
</dbReference>
<feature type="signal peptide" evidence="8">
    <location>
        <begin position="1"/>
        <end position="25"/>
    </location>
</feature>
<dbReference type="CDD" id="cd16913">
    <property type="entry name" value="YkuD_like"/>
    <property type="match status" value="1"/>
</dbReference>
<evidence type="ECO:0000256" key="5">
    <source>
        <dbReference type="ARBA" id="ARBA00022984"/>
    </source>
</evidence>
<dbReference type="Pfam" id="PF01471">
    <property type="entry name" value="PG_binding_1"/>
    <property type="match status" value="1"/>
</dbReference>
<feature type="domain" description="L,D-TPase catalytic" evidence="9">
    <location>
        <begin position="280"/>
        <end position="472"/>
    </location>
</feature>
<feature type="chain" id="PRO_5039931588" evidence="8">
    <location>
        <begin position="26"/>
        <end position="533"/>
    </location>
</feature>
<gene>
    <name evidence="10" type="ordered locus">Dtpsy_0166</name>
</gene>
<protein>
    <submittedName>
        <fullName evidence="10">ErfK/YbiS/YcfS/YnhG family protein</fullName>
    </submittedName>
</protein>
<evidence type="ECO:0000256" key="7">
    <source>
        <dbReference type="PROSITE-ProRule" id="PRU01373"/>
    </source>
</evidence>
<evidence type="ECO:0000256" key="3">
    <source>
        <dbReference type="ARBA" id="ARBA00022679"/>
    </source>
</evidence>
<dbReference type="RefSeq" id="WP_012655270.1">
    <property type="nucleotide sequence ID" value="NC_011992.1"/>
</dbReference>
<evidence type="ECO:0000256" key="6">
    <source>
        <dbReference type="ARBA" id="ARBA00023316"/>
    </source>
</evidence>
<evidence type="ECO:0000256" key="2">
    <source>
        <dbReference type="ARBA" id="ARBA00005992"/>
    </source>
</evidence>
<dbReference type="InterPro" id="IPR005490">
    <property type="entry name" value="LD_TPept_cat_dom"/>
</dbReference>
<dbReference type="SUPFAM" id="SSF47090">
    <property type="entry name" value="PGBD-like"/>
    <property type="match status" value="1"/>
</dbReference>
<keyword evidence="8" id="KW-0732">Signal</keyword>
<dbReference type="InterPro" id="IPR052905">
    <property type="entry name" value="LD-transpeptidase_YkuD-like"/>
</dbReference>
<organism evidence="10 11">
    <name type="scientific">Acidovorax ebreus (strain TPSY)</name>
    <name type="common">Diaphorobacter sp. (strain TPSY)</name>
    <dbReference type="NCBI Taxonomy" id="535289"/>
    <lineage>
        <taxon>Bacteria</taxon>
        <taxon>Pseudomonadati</taxon>
        <taxon>Pseudomonadota</taxon>
        <taxon>Betaproteobacteria</taxon>
        <taxon>Burkholderiales</taxon>
        <taxon>Comamonadaceae</taxon>
        <taxon>Diaphorobacter</taxon>
    </lineage>
</organism>
<dbReference type="InterPro" id="IPR036366">
    <property type="entry name" value="PGBDSf"/>
</dbReference>
<comment type="pathway">
    <text evidence="1 7">Cell wall biogenesis; peptidoglycan biosynthesis.</text>
</comment>
<dbReference type="Gene3D" id="1.10.101.10">
    <property type="entry name" value="PGBD-like superfamily/PGBD"/>
    <property type="match status" value="1"/>
</dbReference>
<evidence type="ECO:0000256" key="4">
    <source>
        <dbReference type="ARBA" id="ARBA00022960"/>
    </source>
</evidence>
<dbReference type="PROSITE" id="PS52029">
    <property type="entry name" value="LD_TPASE"/>
    <property type="match status" value="1"/>
</dbReference>
<dbReference type="EMBL" id="CP001392">
    <property type="protein sequence ID" value="ACM31651.1"/>
    <property type="molecule type" value="Genomic_DNA"/>
</dbReference>
<dbReference type="InterPro" id="IPR036365">
    <property type="entry name" value="PGBD-like_sf"/>
</dbReference>
<dbReference type="Pfam" id="PF20142">
    <property type="entry name" value="Scaffold"/>
    <property type="match status" value="1"/>
</dbReference>
<feature type="active site" description="Nucleophile" evidence="7">
    <location>
        <position position="434"/>
    </location>
</feature>
<comment type="similarity">
    <text evidence="2">Belongs to the YkuD family.</text>
</comment>
<evidence type="ECO:0000259" key="9">
    <source>
        <dbReference type="PROSITE" id="PS52029"/>
    </source>
</evidence>
<keyword evidence="6 7" id="KW-0961">Cell wall biogenesis/degradation</keyword>
<evidence type="ECO:0000256" key="8">
    <source>
        <dbReference type="SAM" id="SignalP"/>
    </source>
</evidence>
<keyword evidence="3" id="KW-0808">Transferase</keyword>
<keyword evidence="5 7" id="KW-0573">Peptidoglycan synthesis</keyword>
<reference evidence="10 11" key="1">
    <citation type="journal article" date="2010" name="J. Bacteriol.">
        <title>Completed genome sequence of the anaerobic iron-oxidizing bacterium Acidovorax ebreus strain TPSY.</title>
        <authorList>
            <person name="Byrne-Bailey K.G."/>
            <person name="Weber K.A."/>
            <person name="Chair A.H."/>
            <person name="Bose S."/>
            <person name="Knox T."/>
            <person name="Spanbauer T.L."/>
            <person name="Chertkov O."/>
            <person name="Coates J.D."/>
        </authorList>
    </citation>
    <scope>NUCLEOTIDE SEQUENCE [LARGE SCALE GENOMIC DNA]</scope>
    <source>
        <strain evidence="10 11">TPSY</strain>
    </source>
</reference>
<dbReference type="GO" id="GO:0008360">
    <property type="term" value="P:regulation of cell shape"/>
    <property type="evidence" value="ECO:0007669"/>
    <property type="project" value="UniProtKB-UniRule"/>
</dbReference>
<dbReference type="PANTHER" id="PTHR41533">
    <property type="entry name" value="L,D-TRANSPEPTIDASE HI_1667-RELATED"/>
    <property type="match status" value="1"/>
</dbReference>
<dbReference type="Proteomes" id="UP000000450">
    <property type="component" value="Chromosome"/>
</dbReference>
<sequence>MNLRLLTHHTAPLLLAAWMPLAAWANPSWLTADGRPLPAAHEAVRWLNEAAADGLEPADYGAQHLSDALAAAAARGLDAASAVALDQELTQAVERYLYELHGGRIDPARLNERYDHSRRPQPDLRAALQTALADGQIQQARDAAIPRVPMYPALRALLAHYRALGAHPAWAQPLPALPGRKLTPGQPWEGLGVLAERLVALGDLPPQPTGEPPAASAPAQYTPVLVEAATAFQRRHGLEADGVLGATTLAALNVPPAARAEQIALQMERLRWTPVLQGPRMIAVNVPEYRLRAYEYAGGRITLRLSMAVIVGKALDTRTPLFDEDMQSIEFSPYWNIPPSIARGETVPRLRRDPGYLARQGMEFVSAAGVSTDTTPEMLGAVVAGQARIRQRPGPLNALGDIKFVLPNNDNIYLHHTSAPTLFGRSRRDLSHGCVRVGEPVALAQFVLQDDPTWTVERIRAAMAQPKPVFVRLPHPVPVIITHITVVVQDGRPHFYGDLYGHDRKLASLLRQHSAKPYDAVRAGSAAGVIGPK</sequence>
<evidence type="ECO:0000313" key="10">
    <source>
        <dbReference type="EMBL" id="ACM31651.1"/>
    </source>
</evidence>
<evidence type="ECO:0000313" key="11">
    <source>
        <dbReference type="Proteomes" id="UP000000450"/>
    </source>
</evidence>